<evidence type="ECO:0000313" key="2">
    <source>
        <dbReference type="Proteomes" id="UP000184073"/>
    </source>
</evidence>
<dbReference type="EMBL" id="KV878127">
    <property type="protein sequence ID" value="OJJ00849.1"/>
    <property type="molecule type" value="Genomic_DNA"/>
</dbReference>
<dbReference type="AlphaFoldDB" id="A0A1L9PH55"/>
<organism evidence="1 2">
    <name type="scientific">Aspergillus versicolor CBS 583.65</name>
    <dbReference type="NCBI Taxonomy" id="1036611"/>
    <lineage>
        <taxon>Eukaryota</taxon>
        <taxon>Fungi</taxon>
        <taxon>Dikarya</taxon>
        <taxon>Ascomycota</taxon>
        <taxon>Pezizomycotina</taxon>
        <taxon>Eurotiomycetes</taxon>
        <taxon>Eurotiomycetidae</taxon>
        <taxon>Eurotiales</taxon>
        <taxon>Aspergillaceae</taxon>
        <taxon>Aspergillus</taxon>
        <taxon>Aspergillus subgen. Nidulantes</taxon>
    </lineage>
</organism>
<dbReference type="Proteomes" id="UP000184073">
    <property type="component" value="Unassembled WGS sequence"/>
</dbReference>
<dbReference type="VEuPathDB" id="FungiDB:ASPVEDRAFT_591722"/>
<proteinExistence type="predicted"/>
<name>A0A1L9PH55_ASPVE</name>
<sequence>MASSTSLTESQLEQALSKPEEIKRLLPNILTPETVSNIGWMLEESVLHGHTETYHLLAPEVFSRSEKFYDPIRHAAAEAIIKNRDDIIDDLFSRISALPNPGHYEDWLYTVDDDGLIAEKEVRRCDIIGLALCAAVEYGSIPALRKVLGIDELPVYMVGTALEAATRLHDADMAGVLVQELMRDKAQVTRYIMQRCGFEVVDERVELELRIERARHIVDCLKIAQGGMVFDVVAVLLPHYLECVAGHPGCEMMQQSGFLYLLSPAEYKYVSRDLCKKLLNCDIPVRFRGLLYSLLEDEERK</sequence>
<gene>
    <name evidence="1" type="ORF">ASPVEDRAFT_591722</name>
</gene>
<accession>A0A1L9PH55</accession>
<dbReference type="OrthoDB" id="4467428at2759"/>
<evidence type="ECO:0000313" key="1">
    <source>
        <dbReference type="EMBL" id="OJJ00849.1"/>
    </source>
</evidence>
<keyword evidence="2" id="KW-1185">Reference proteome</keyword>
<dbReference type="GeneID" id="63730969"/>
<reference evidence="2" key="1">
    <citation type="journal article" date="2017" name="Genome Biol.">
        <title>Comparative genomics reveals high biological diversity and specific adaptations in the industrially and medically important fungal genus Aspergillus.</title>
        <authorList>
            <person name="de Vries R.P."/>
            <person name="Riley R."/>
            <person name="Wiebenga A."/>
            <person name="Aguilar-Osorio G."/>
            <person name="Amillis S."/>
            <person name="Uchima C.A."/>
            <person name="Anderluh G."/>
            <person name="Asadollahi M."/>
            <person name="Askin M."/>
            <person name="Barry K."/>
            <person name="Battaglia E."/>
            <person name="Bayram O."/>
            <person name="Benocci T."/>
            <person name="Braus-Stromeyer S.A."/>
            <person name="Caldana C."/>
            <person name="Canovas D."/>
            <person name="Cerqueira G.C."/>
            <person name="Chen F."/>
            <person name="Chen W."/>
            <person name="Choi C."/>
            <person name="Clum A."/>
            <person name="Dos Santos R.A."/>
            <person name="Damasio A.R."/>
            <person name="Diallinas G."/>
            <person name="Emri T."/>
            <person name="Fekete E."/>
            <person name="Flipphi M."/>
            <person name="Freyberg S."/>
            <person name="Gallo A."/>
            <person name="Gournas C."/>
            <person name="Habgood R."/>
            <person name="Hainaut M."/>
            <person name="Harispe M.L."/>
            <person name="Henrissat B."/>
            <person name="Hilden K.S."/>
            <person name="Hope R."/>
            <person name="Hossain A."/>
            <person name="Karabika E."/>
            <person name="Karaffa L."/>
            <person name="Karanyi Z."/>
            <person name="Krasevec N."/>
            <person name="Kuo A."/>
            <person name="Kusch H."/>
            <person name="LaButti K."/>
            <person name="Lagendijk E.L."/>
            <person name="Lapidus A."/>
            <person name="Levasseur A."/>
            <person name="Lindquist E."/>
            <person name="Lipzen A."/>
            <person name="Logrieco A.F."/>
            <person name="MacCabe A."/>
            <person name="Maekelae M.R."/>
            <person name="Malavazi I."/>
            <person name="Melin P."/>
            <person name="Meyer V."/>
            <person name="Mielnichuk N."/>
            <person name="Miskei M."/>
            <person name="Molnar A.P."/>
            <person name="Mule G."/>
            <person name="Ngan C.Y."/>
            <person name="Orejas M."/>
            <person name="Orosz E."/>
            <person name="Ouedraogo J.P."/>
            <person name="Overkamp K.M."/>
            <person name="Park H.-S."/>
            <person name="Perrone G."/>
            <person name="Piumi F."/>
            <person name="Punt P.J."/>
            <person name="Ram A.F."/>
            <person name="Ramon A."/>
            <person name="Rauscher S."/>
            <person name="Record E."/>
            <person name="Riano-Pachon D.M."/>
            <person name="Robert V."/>
            <person name="Roehrig J."/>
            <person name="Ruller R."/>
            <person name="Salamov A."/>
            <person name="Salih N.S."/>
            <person name="Samson R.A."/>
            <person name="Sandor E."/>
            <person name="Sanguinetti M."/>
            <person name="Schuetze T."/>
            <person name="Sepcic K."/>
            <person name="Shelest E."/>
            <person name="Sherlock G."/>
            <person name="Sophianopoulou V."/>
            <person name="Squina F.M."/>
            <person name="Sun H."/>
            <person name="Susca A."/>
            <person name="Todd R.B."/>
            <person name="Tsang A."/>
            <person name="Unkles S.E."/>
            <person name="van de Wiele N."/>
            <person name="van Rossen-Uffink D."/>
            <person name="Oliveira J.V."/>
            <person name="Vesth T.C."/>
            <person name="Visser J."/>
            <person name="Yu J.-H."/>
            <person name="Zhou M."/>
            <person name="Andersen M.R."/>
            <person name="Archer D.B."/>
            <person name="Baker S.E."/>
            <person name="Benoit I."/>
            <person name="Brakhage A.A."/>
            <person name="Braus G.H."/>
            <person name="Fischer R."/>
            <person name="Frisvad J.C."/>
            <person name="Goldman G.H."/>
            <person name="Houbraken J."/>
            <person name="Oakley B."/>
            <person name="Pocsi I."/>
            <person name="Scazzocchio C."/>
            <person name="Seiboth B."/>
            <person name="vanKuyk P.A."/>
            <person name="Wortman J."/>
            <person name="Dyer P.S."/>
            <person name="Grigoriev I.V."/>
        </authorList>
    </citation>
    <scope>NUCLEOTIDE SEQUENCE [LARGE SCALE GENOMIC DNA]</scope>
    <source>
        <strain evidence="2">CBS 583.65</strain>
    </source>
</reference>
<protein>
    <submittedName>
        <fullName evidence="1">Uncharacterized protein</fullName>
    </submittedName>
</protein>
<dbReference type="RefSeq" id="XP_040666611.1">
    <property type="nucleotide sequence ID" value="XM_040815458.1"/>
</dbReference>